<organism evidence="2 3">
    <name type="scientific">Pseudoalteromonas luteoviolacea S4054</name>
    <dbReference type="NCBI Taxonomy" id="1129367"/>
    <lineage>
        <taxon>Bacteria</taxon>
        <taxon>Pseudomonadati</taxon>
        <taxon>Pseudomonadota</taxon>
        <taxon>Gammaproteobacteria</taxon>
        <taxon>Alteromonadales</taxon>
        <taxon>Pseudoalteromonadaceae</taxon>
        <taxon>Pseudoalteromonas</taxon>
    </lineage>
</organism>
<feature type="transmembrane region" description="Helical" evidence="1">
    <location>
        <begin position="124"/>
        <end position="144"/>
    </location>
</feature>
<protein>
    <submittedName>
        <fullName evidence="2">Uncharacterized protein</fullName>
    </submittedName>
</protein>
<accession>A0A0F6A7I3</accession>
<gene>
    <name evidence="2" type="ORF">N479_19530</name>
</gene>
<dbReference type="PATRIC" id="fig|1129367.4.peg.3972"/>
<reference evidence="2 3" key="1">
    <citation type="journal article" date="2015" name="BMC Genomics">
        <title>Genome mining reveals unlocked bioactive potential of marine Gram-negative bacteria.</title>
        <authorList>
            <person name="Machado H."/>
            <person name="Sonnenschein E.C."/>
            <person name="Melchiorsen J."/>
            <person name="Gram L."/>
        </authorList>
    </citation>
    <scope>NUCLEOTIDE SEQUENCE [LARGE SCALE GENOMIC DNA]</scope>
    <source>
        <strain evidence="2 3">S4054</strain>
    </source>
</reference>
<feature type="transmembrane region" description="Helical" evidence="1">
    <location>
        <begin position="92"/>
        <end position="112"/>
    </location>
</feature>
<dbReference type="EMBL" id="AUXW01000168">
    <property type="protein sequence ID" value="KKE82197.1"/>
    <property type="molecule type" value="Genomic_DNA"/>
</dbReference>
<keyword evidence="1" id="KW-1133">Transmembrane helix</keyword>
<name>A0A0F6A7I3_9GAMM</name>
<feature type="transmembrane region" description="Helical" evidence="1">
    <location>
        <begin position="52"/>
        <end position="72"/>
    </location>
</feature>
<dbReference type="Proteomes" id="UP000033434">
    <property type="component" value="Unassembled WGS sequence"/>
</dbReference>
<comment type="caution">
    <text evidence="2">The sequence shown here is derived from an EMBL/GenBank/DDBJ whole genome shotgun (WGS) entry which is preliminary data.</text>
</comment>
<feature type="transmembrane region" description="Helical" evidence="1">
    <location>
        <begin position="12"/>
        <end position="31"/>
    </location>
</feature>
<evidence type="ECO:0000313" key="3">
    <source>
        <dbReference type="Proteomes" id="UP000033434"/>
    </source>
</evidence>
<dbReference type="AlphaFoldDB" id="A0A0F6A7I3"/>
<keyword evidence="1" id="KW-0472">Membrane</keyword>
<proteinExistence type="predicted"/>
<evidence type="ECO:0000256" key="1">
    <source>
        <dbReference type="SAM" id="Phobius"/>
    </source>
</evidence>
<feature type="transmembrane region" description="Helical" evidence="1">
    <location>
        <begin position="156"/>
        <end position="175"/>
    </location>
</feature>
<evidence type="ECO:0000313" key="2">
    <source>
        <dbReference type="EMBL" id="KKE82197.1"/>
    </source>
</evidence>
<sequence>MTYSTDSVLLNVIAFKGFQISLFFTLLYFLYEVNCNGFKKLYDKRYQLKSDFDKQFVSWCITFCVISILHFTDQPVNDALLDADIDQTVRRRLFYFLKMCFSFTSILCIYTLHTLRDCPFSTTARYCIYVIIPTMTISFIELYLRGYLDINTFIPVYRFYGVLHYVLLMVALNAFPLHRLWQLQRISLKRA</sequence>
<keyword evidence="1" id="KW-0812">Transmembrane</keyword>